<dbReference type="Gramene" id="OMP01684">
    <property type="protein sequence ID" value="OMP01684"/>
    <property type="gene ID" value="CCACVL1_03035"/>
</dbReference>
<accession>A0A1R3K3M3</accession>
<evidence type="ECO:0000313" key="2">
    <source>
        <dbReference type="EMBL" id="OMP01684.1"/>
    </source>
</evidence>
<reference evidence="2 3" key="1">
    <citation type="submission" date="2013-09" db="EMBL/GenBank/DDBJ databases">
        <title>Corchorus capsularis genome sequencing.</title>
        <authorList>
            <person name="Alam M."/>
            <person name="Haque M.S."/>
            <person name="Islam M.S."/>
            <person name="Emdad E.M."/>
            <person name="Islam M.M."/>
            <person name="Ahmed B."/>
            <person name="Halim A."/>
            <person name="Hossen Q.M.M."/>
            <person name="Hossain M.Z."/>
            <person name="Ahmed R."/>
            <person name="Khan M.M."/>
            <person name="Islam R."/>
            <person name="Rashid M.M."/>
            <person name="Khan S.A."/>
            <person name="Rahman M.S."/>
            <person name="Alam M."/>
        </authorList>
    </citation>
    <scope>NUCLEOTIDE SEQUENCE [LARGE SCALE GENOMIC DNA]</scope>
    <source>
        <strain evidence="3">cv. CVL-1</strain>
        <tissue evidence="2">Whole seedling</tissue>
    </source>
</reference>
<keyword evidence="3" id="KW-1185">Reference proteome</keyword>
<feature type="chain" id="PRO_5013385878" evidence="1">
    <location>
        <begin position="27"/>
        <end position="67"/>
    </location>
</feature>
<keyword evidence="2" id="KW-0645">Protease</keyword>
<organism evidence="2 3">
    <name type="scientific">Corchorus capsularis</name>
    <name type="common">Jute</name>
    <dbReference type="NCBI Taxonomy" id="210143"/>
    <lineage>
        <taxon>Eukaryota</taxon>
        <taxon>Viridiplantae</taxon>
        <taxon>Streptophyta</taxon>
        <taxon>Embryophyta</taxon>
        <taxon>Tracheophyta</taxon>
        <taxon>Spermatophyta</taxon>
        <taxon>Magnoliopsida</taxon>
        <taxon>eudicotyledons</taxon>
        <taxon>Gunneridae</taxon>
        <taxon>Pentapetalae</taxon>
        <taxon>rosids</taxon>
        <taxon>malvids</taxon>
        <taxon>Malvales</taxon>
        <taxon>Malvaceae</taxon>
        <taxon>Grewioideae</taxon>
        <taxon>Apeibeae</taxon>
        <taxon>Corchorus</taxon>
    </lineage>
</organism>
<feature type="signal peptide" evidence="1">
    <location>
        <begin position="1"/>
        <end position="26"/>
    </location>
</feature>
<evidence type="ECO:0000256" key="1">
    <source>
        <dbReference type="SAM" id="SignalP"/>
    </source>
</evidence>
<evidence type="ECO:0000313" key="3">
    <source>
        <dbReference type="Proteomes" id="UP000188268"/>
    </source>
</evidence>
<comment type="caution">
    <text evidence="2">The sequence shown here is derived from an EMBL/GenBank/DDBJ whole genome shotgun (WGS) entry which is preliminary data.</text>
</comment>
<proteinExistence type="predicted"/>
<protein>
    <submittedName>
        <fullName evidence="2">Protease Do-like 2</fullName>
    </submittedName>
</protein>
<dbReference type="EMBL" id="AWWV01006369">
    <property type="protein sequence ID" value="OMP01684.1"/>
    <property type="molecule type" value="Genomic_DNA"/>
</dbReference>
<sequence length="67" mass="7415">MEKGANRFNCSILLQLKLLLLKRVELGHVSNCFHSYNASKVLVRGVDCDATLLSVERNSGKELSHSA</sequence>
<name>A0A1R3K3M3_COCAP</name>
<gene>
    <name evidence="2" type="ORF">CCACVL1_03035</name>
</gene>
<keyword evidence="1" id="KW-0732">Signal</keyword>
<dbReference type="Proteomes" id="UP000188268">
    <property type="component" value="Unassembled WGS sequence"/>
</dbReference>
<keyword evidence="2" id="KW-0378">Hydrolase</keyword>
<dbReference type="AlphaFoldDB" id="A0A1R3K3M3"/>
<dbReference type="GO" id="GO:0008233">
    <property type="term" value="F:peptidase activity"/>
    <property type="evidence" value="ECO:0007669"/>
    <property type="project" value="UniProtKB-KW"/>
</dbReference>
<dbReference type="GO" id="GO:0006508">
    <property type="term" value="P:proteolysis"/>
    <property type="evidence" value="ECO:0007669"/>
    <property type="project" value="UniProtKB-KW"/>
</dbReference>